<keyword evidence="4" id="KW-1185">Reference proteome</keyword>
<evidence type="ECO:0000256" key="1">
    <source>
        <dbReference type="SAM" id="Phobius"/>
    </source>
</evidence>
<feature type="domain" description="Guanylate cyclase" evidence="2">
    <location>
        <begin position="178"/>
        <end position="306"/>
    </location>
</feature>
<feature type="transmembrane region" description="Helical" evidence="1">
    <location>
        <begin position="132"/>
        <end position="152"/>
    </location>
</feature>
<evidence type="ECO:0000313" key="3">
    <source>
        <dbReference type="EMBL" id="KAA9040654.1"/>
    </source>
</evidence>
<dbReference type="GO" id="GO:0009190">
    <property type="term" value="P:cyclic nucleotide biosynthetic process"/>
    <property type="evidence" value="ECO:0007669"/>
    <property type="project" value="InterPro"/>
</dbReference>
<sequence>MSAIKRFFYISNLNKIRLRTVIYIALFWTAIDFVIVLLRQDAQVHTKSLWLREIVMFIVSLIMGYIFVYRLRKILRHFPLWLNFLAKSFILIGSAFILTFIIQFTETYFFQNLNASKAFQEIRSYVLYKNWLLLKIIYWMVIFFITQLILIINEKYSPGVFLDILAGRYINPRIEKRIVMFMDLKDSTPIAERLGHSLYFEFIRDFIYRMSQAVIEFDGTIYQYVGDEIVCSWIFAPRNTRKCLDTVIRARRNLQKKSNYFRSKYDVVPDFRVGIHIGEVTVGEIGVIKKDLAMSGDTMNTTARIRSACTELNHHSIVSKTFVENIDLKKWQTESLGMVELKGKENSLELFSLKI</sequence>
<dbReference type="EMBL" id="VYQF01000001">
    <property type="protein sequence ID" value="KAA9040654.1"/>
    <property type="molecule type" value="Genomic_DNA"/>
</dbReference>
<dbReference type="CDD" id="cd07302">
    <property type="entry name" value="CHD"/>
    <property type="match status" value="1"/>
</dbReference>
<feature type="transmembrane region" description="Helical" evidence="1">
    <location>
        <begin position="21"/>
        <end position="38"/>
    </location>
</feature>
<dbReference type="Gene3D" id="3.30.70.1230">
    <property type="entry name" value="Nucleotide cyclase"/>
    <property type="match status" value="1"/>
</dbReference>
<comment type="caution">
    <text evidence="3">The sequence shown here is derived from an EMBL/GenBank/DDBJ whole genome shotgun (WGS) entry which is preliminary data.</text>
</comment>
<dbReference type="RefSeq" id="WP_150412714.1">
    <property type="nucleotide sequence ID" value="NZ_VYQF01000001.1"/>
</dbReference>
<dbReference type="InterPro" id="IPR001054">
    <property type="entry name" value="A/G_cyclase"/>
</dbReference>
<dbReference type="Proteomes" id="UP000326903">
    <property type="component" value="Unassembled WGS sequence"/>
</dbReference>
<accession>A0A5J5ILB6</accession>
<keyword evidence="1" id="KW-0812">Transmembrane</keyword>
<dbReference type="PANTHER" id="PTHR43081:SF1">
    <property type="entry name" value="ADENYLATE CYCLASE, TERMINAL-DIFFERENTIATION SPECIFIC"/>
    <property type="match status" value="1"/>
</dbReference>
<feature type="transmembrane region" description="Helical" evidence="1">
    <location>
        <begin position="80"/>
        <end position="104"/>
    </location>
</feature>
<dbReference type="InterPro" id="IPR050697">
    <property type="entry name" value="Adenylyl/Guanylyl_Cyclase_3/4"/>
</dbReference>
<dbReference type="SUPFAM" id="SSF55073">
    <property type="entry name" value="Nucleotide cyclase"/>
    <property type="match status" value="1"/>
</dbReference>
<evidence type="ECO:0000313" key="4">
    <source>
        <dbReference type="Proteomes" id="UP000326903"/>
    </source>
</evidence>
<dbReference type="GO" id="GO:0004016">
    <property type="term" value="F:adenylate cyclase activity"/>
    <property type="evidence" value="ECO:0007669"/>
    <property type="project" value="UniProtKB-ARBA"/>
</dbReference>
<proteinExistence type="predicted"/>
<name>A0A5J5ILB6_9BACT</name>
<keyword evidence="1" id="KW-1133">Transmembrane helix</keyword>
<protein>
    <submittedName>
        <fullName evidence="3">Adenylate/guanylate cyclase domain-containing protein</fullName>
    </submittedName>
</protein>
<evidence type="ECO:0000259" key="2">
    <source>
        <dbReference type="PROSITE" id="PS50125"/>
    </source>
</evidence>
<keyword evidence="1" id="KW-0472">Membrane</keyword>
<organism evidence="3 4">
    <name type="scientific">Ginsengibacter hankyongi</name>
    <dbReference type="NCBI Taxonomy" id="2607284"/>
    <lineage>
        <taxon>Bacteria</taxon>
        <taxon>Pseudomonadati</taxon>
        <taxon>Bacteroidota</taxon>
        <taxon>Chitinophagia</taxon>
        <taxon>Chitinophagales</taxon>
        <taxon>Chitinophagaceae</taxon>
        <taxon>Ginsengibacter</taxon>
    </lineage>
</organism>
<dbReference type="GO" id="GO:0035556">
    <property type="term" value="P:intracellular signal transduction"/>
    <property type="evidence" value="ECO:0007669"/>
    <property type="project" value="InterPro"/>
</dbReference>
<dbReference type="PROSITE" id="PS50125">
    <property type="entry name" value="GUANYLATE_CYCLASE_2"/>
    <property type="match status" value="1"/>
</dbReference>
<dbReference type="InterPro" id="IPR029787">
    <property type="entry name" value="Nucleotide_cyclase"/>
</dbReference>
<reference evidence="3 4" key="1">
    <citation type="submission" date="2019-09" db="EMBL/GenBank/DDBJ databases">
        <title>Draft genome sequence of Ginsengibacter sp. BR5-29.</title>
        <authorList>
            <person name="Im W.-T."/>
        </authorList>
    </citation>
    <scope>NUCLEOTIDE SEQUENCE [LARGE SCALE GENOMIC DNA]</scope>
    <source>
        <strain evidence="3 4">BR5-29</strain>
    </source>
</reference>
<feature type="transmembrane region" description="Helical" evidence="1">
    <location>
        <begin position="50"/>
        <end position="68"/>
    </location>
</feature>
<dbReference type="Pfam" id="PF00211">
    <property type="entry name" value="Guanylate_cyc"/>
    <property type="match status" value="1"/>
</dbReference>
<dbReference type="AlphaFoldDB" id="A0A5J5ILB6"/>
<gene>
    <name evidence="3" type="ORF">FW778_01030</name>
</gene>
<dbReference type="PANTHER" id="PTHR43081">
    <property type="entry name" value="ADENYLATE CYCLASE, TERMINAL-DIFFERENTIATION SPECIFIC-RELATED"/>
    <property type="match status" value="1"/>
</dbReference>